<reference evidence="2 3" key="1">
    <citation type="submission" date="2020-05" db="EMBL/GenBank/DDBJ databases">
        <title>Complete genome sequence of Gemmatimonas greenlandica TET16.</title>
        <authorList>
            <person name="Zeng Y."/>
        </authorList>
    </citation>
    <scope>NUCLEOTIDE SEQUENCE [LARGE SCALE GENOMIC DNA]</scope>
    <source>
        <strain evidence="2 3">TET16</strain>
    </source>
</reference>
<dbReference type="InterPro" id="IPR028098">
    <property type="entry name" value="Glyco_trans_4-like_N"/>
</dbReference>
<dbReference type="InterPro" id="IPR050194">
    <property type="entry name" value="Glycosyltransferase_grp1"/>
</dbReference>
<dbReference type="EMBL" id="CP053085">
    <property type="protein sequence ID" value="QJR37768.1"/>
    <property type="molecule type" value="Genomic_DNA"/>
</dbReference>
<keyword evidence="3" id="KW-1185">Reference proteome</keyword>
<keyword evidence="2" id="KW-0808">Transferase</keyword>
<dbReference type="Pfam" id="PF13439">
    <property type="entry name" value="Glyco_transf_4"/>
    <property type="match status" value="1"/>
</dbReference>
<gene>
    <name evidence="2" type="ORF">HKW67_20710</name>
</gene>
<dbReference type="Proteomes" id="UP000500938">
    <property type="component" value="Chromosome"/>
</dbReference>
<dbReference type="CDD" id="cd03801">
    <property type="entry name" value="GT4_PimA-like"/>
    <property type="match status" value="1"/>
</dbReference>
<dbReference type="SUPFAM" id="SSF53756">
    <property type="entry name" value="UDP-Glycosyltransferase/glycogen phosphorylase"/>
    <property type="match status" value="1"/>
</dbReference>
<evidence type="ECO:0000313" key="3">
    <source>
        <dbReference type="Proteomes" id="UP000500938"/>
    </source>
</evidence>
<proteinExistence type="predicted"/>
<dbReference type="AlphaFoldDB" id="A0A6M4IUF8"/>
<dbReference type="PANTHER" id="PTHR45947">
    <property type="entry name" value="SULFOQUINOVOSYL TRANSFERASE SQD2"/>
    <property type="match status" value="1"/>
</dbReference>
<organism evidence="2 3">
    <name type="scientific">Gemmatimonas groenlandica</name>
    <dbReference type="NCBI Taxonomy" id="2732249"/>
    <lineage>
        <taxon>Bacteria</taxon>
        <taxon>Pseudomonadati</taxon>
        <taxon>Gemmatimonadota</taxon>
        <taxon>Gemmatimonadia</taxon>
        <taxon>Gemmatimonadales</taxon>
        <taxon>Gemmatimonadaceae</taxon>
        <taxon>Gemmatimonas</taxon>
    </lineage>
</organism>
<feature type="domain" description="Glycosyltransferase subfamily 4-like N-terminal" evidence="1">
    <location>
        <begin position="12"/>
        <end position="181"/>
    </location>
</feature>
<sequence>MHIASYLPSHLGGLEIAAWSIARGVARRGYQIDYFASGDAVDCEPLEGFAVYEISSVDPFDRPLGLPVPLWSLGSMSQLVRAVRRADVVHIHDTLYMGSVLGAVLSVLLRCPLVLTVHTSKLQFRHRVLRLAFFVANASVTRFILSRATRVAFVGTTAEEFHSTANSVAAKSAMIPNGVDAAIFSPFEFGDRRFLRRSMGIESRDFVVAFVGRFVEKKGIHLLQQAVESVRGVRWVFIGDGTIHPEGWRVAHDSTLQLTGQVGQASLADLYRSADVVLSIGVGEGGTPLVVKESMACGTPVLVSMEVSRSLGDPRPPGVWTVDASAPDASLLVAHMVERLKSGREEVASVREATAAFARRWDWDFAAREYDAMYRSLRSRR</sequence>
<dbReference type="KEGG" id="ggr:HKW67_20710"/>
<protein>
    <submittedName>
        <fullName evidence="2">Glycosyltransferase family 4 protein</fullName>
    </submittedName>
</protein>
<dbReference type="PANTHER" id="PTHR45947:SF3">
    <property type="entry name" value="SULFOQUINOVOSYL TRANSFERASE SQD2"/>
    <property type="match status" value="1"/>
</dbReference>
<evidence type="ECO:0000259" key="1">
    <source>
        <dbReference type="Pfam" id="PF13439"/>
    </source>
</evidence>
<dbReference type="GO" id="GO:0016757">
    <property type="term" value="F:glycosyltransferase activity"/>
    <property type="evidence" value="ECO:0007669"/>
    <property type="project" value="UniProtKB-ARBA"/>
</dbReference>
<dbReference type="Gene3D" id="3.40.50.2000">
    <property type="entry name" value="Glycogen Phosphorylase B"/>
    <property type="match status" value="2"/>
</dbReference>
<name>A0A6M4IUF8_9BACT</name>
<accession>A0A6M4IUF8</accession>
<evidence type="ECO:0000313" key="2">
    <source>
        <dbReference type="EMBL" id="QJR37768.1"/>
    </source>
</evidence>
<dbReference type="Pfam" id="PF13692">
    <property type="entry name" value="Glyco_trans_1_4"/>
    <property type="match status" value="1"/>
</dbReference>